<evidence type="ECO:0000259" key="3">
    <source>
        <dbReference type="PROSITE" id="PS51176"/>
    </source>
</evidence>
<dbReference type="Gene3D" id="1.10.3660.10">
    <property type="entry name" value="6-phosphogluconate dehydrogenase C-terminal like domain"/>
    <property type="match status" value="1"/>
</dbReference>
<dbReference type="GO" id="GO:0008977">
    <property type="term" value="F:prephenate dehydrogenase (NAD+) activity"/>
    <property type="evidence" value="ECO:0007669"/>
    <property type="project" value="UniProtKB-EC"/>
</dbReference>
<dbReference type="SUPFAM" id="SSF48179">
    <property type="entry name" value="6-phosphogluconate dehydrogenase C-terminal domain-like"/>
    <property type="match status" value="1"/>
</dbReference>
<name>A0ABS9IPF0_9ACTN</name>
<evidence type="ECO:0000256" key="1">
    <source>
        <dbReference type="ARBA" id="ARBA00007964"/>
    </source>
</evidence>
<comment type="similarity">
    <text evidence="1">Belongs to the prephenate/arogenate dehydrogenase family.</text>
</comment>
<dbReference type="InterPro" id="IPR003099">
    <property type="entry name" value="Prephen_DH"/>
</dbReference>
<dbReference type="InterPro" id="IPR008927">
    <property type="entry name" value="6-PGluconate_DH-like_C_sf"/>
</dbReference>
<dbReference type="Gene3D" id="3.40.50.720">
    <property type="entry name" value="NAD(P)-binding Rossmann-like Domain"/>
    <property type="match status" value="1"/>
</dbReference>
<proteinExistence type="inferred from homology"/>
<sequence>MPVTSSRPVCILGLGLIGGSLLRRLAGERPAFGYNRSTATVNAAVADGYDASSDLPQTLTRAAETDAVIVLATPVTVLGPIVDAVVEHAPDCLLTDVVSVKEQVARIVAHHHPDARYVGGHPMAGTAHSGWAATDPSLFENAMWMVTTHDDTEADDWLAVADIARAAGSYVVPAAEDAHDRAAAAISHNPHVTAAVTAAVGAGESRLPLRLAAGSFRDGTRVAGTAPELQRAMLEANSVALLNTLSETIDRLVAARDRLRDHGDVAALIEAGHRARTAYEEVAAGEVEPIVGVTIGDDGWAQELRRQAHLARVWVG</sequence>
<dbReference type="Pfam" id="PF20463">
    <property type="entry name" value="PDH_C"/>
    <property type="match status" value="1"/>
</dbReference>
<dbReference type="PANTHER" id="PTHR21363">
    <property type="entry name" value="PREPHENATE DEHYDROGENASE"/>
    <property type="match status" value="1"/>
</dbReference>
<dbReference type="Pfam" id="PF02153">
    <property type="entry name" value="PDH_N"/>
    <property type="match status" value="1"/>
</dbReference>
<dbReference type="RefSeq" id="WP_236996617.1">
    <property type="nucleotide sequence ID" value="NZ_JAKKOR010000001.1"/>
</dbReference>
<dbReference type="Proteomes" id="UP001200110">
    <property type="component" value="Unassembled WGS sequence"/>
</dbReference>
<organism evidence="4 5">
    <name type="scientific">Gordonia liuliyuniae</name>
    <dbReference type="NCBI Taxonomy" id="2911517"/>
    <lineage>
        <taxon>Bacteria</taxon>
        <taxon>Bacillati</taxon>
        <taxon>Actinomycetota</taxon>
        <taxon>Actinomycetes</taxon>
        <taxon>Mycobacteriales</taxon>
        <taxon>Gordoniaceae</taxon>
        <taxon>Gordonia</taxon>
    </lineage>
</organism>
<dbReference type="InterPro" id="IPR036291">
    <property type="entry name" value="NAD(P)-bd_dom_sf"/>
</dbReference>
<dbReference type="NCBIfam" id="NF005108">
    <property type="entry name" value="PRK06545.1-6"/>
    <property type="match status" value="1"/>
</dbReference>
<keyword evidence="2 4" id="KW-0560">Oxidoreductase</keyword>
<gene>
    <name evidence="4" type="ORF">L5G33_02845</name>
</gene>
<dbReference type="InterPro" id="IPR046826">
    <property type="entry name" value="PDH_N"/>
</dbReference>
<dbReference type="EC" id="1.3.1.12" evidence="4"/>
<dbReference type="PANTHER" id="PTHR21363:SF0">
    <property type="entry name" value="PREPHENATE DEHYDROGENASE [NADP(+)]"/>
    <property type="match status" value="1"/>
</dbReference>
<comment type="caution">
    <text evidence="4">The sequence shown here is derived from an EMBL/GenBank/DDBJ whole genome shotgun (WGS) entry which is preliminary data.</text>
</comment>
<dbReference type="InterPro" id="IPR046825">
    <property type="entry name" value="PDH_C"/>
</dbReference>
<accession>A0ABS9IPF0</accession>
<dbReference type="SUPFAM" id="SSF51735">
    <property type="entry name" value="NAD(P)-binding Rossmann-fold domains"/>
    <property type="match status" value="1"/>
</dbReference>
<evidence type="ECO:0000313" key="4">
    <source>
        <dbReference type="EMBL" id="MCF8587404.1"/>
    </source>
</evidence>
<evidence type="ECO:0000313" key="5">
    <source>
        <dbReference type="Proteomes" id="UP001200110"/>
    </source>
</evidence>
<keyword evidence="5" id="KW-1185">Reference proteome</keyword>
<dbReference type="PROSITE" id="PS51176">
    <property type="entry name" value="PDH_ADH"/>
    <property type="match status" value="1"/>
</dbReference>
<reference evidence="4 5" key="1">
    <citation type="submission" date="2022-01" db="EMBL/GenBank/DDBJ databases">
        <authorList>
            <person name="Huang Y."/>
        </authorList>
    </citation>
    <scope>NUCLEOTIDE SEQUENCE [LARGE SCALE GENOMIC DNA]</scope>
    <source>
        <strain evidence="4 5">HY366</strain>
    </source>
</reference>
<feature type="domain" description="Prephenate/arogenate dehydrogenase" evidence="3">
    <location>
        <begin position="7"/>
        <end position="290"/>
    </location>
</feature>
<dbReference type="InterPro" id="IPR050812">
    <property type="entry name" value="Preph/Arog_dehydrog"/>
</dbReference>
<evidence type="ECO:0000256" key="2">
    <source>
        <dbReference type="ARBA" id="ARBA00023002"/>
    </source>
</evidence>
<protein>
    <submittedName>
        <fullName evidence="4">Prephenate dehydrogenase</fullName>
        <ecNumber evidence="4">1.3.1.12</ecNumber>
    </submittedName>
</protein>
<dbReference type="EMBL" id="JAKKOR010000001">
    <property type="protein sequence ID" value="MCF8587404.1"/>
    <property type="molecule type" value="Genomic_DNA"/>
</dbReference>